<protein>
    <recommendedName>
        <fullName evidence="4">Integral membrane protein</fullName>
    </recommendedName>
</protein>
<proteinExistence type="predicted"/>
<name>A0ABP6SNA9_9ACTN</name>
<organism evidence="2 3">
    <name type="scientific">Streptomyces sannanensis</name>
    <dbReference type="NCBI Taxonomy" id="285536"/>
    <lineage>
        <taxon>Bacteria</taxon>
        <taxon>Bacillati</taxon>
        <taxon>Actinomycetota</taxon>
        <taxon>Actinomycetes</taxon>
        <taxon>Kitasatosporales</taxon>
        <taxon>Streptomycetaceae</taxon>
        <taxon>Streptomyces</taxon>
    </lineage>
</organism>
<dbReference type="RefSeq" id="WP_345045278.1">
    <property type="nucleotide sequence ID" value="NZ_BAAAYL010000002.1"/>
</dbReference>
<sequence>MARTGRLTQYLMPAALVLVAAVLALTGYAMLSGDDFTPDSGKAGASATATASPSAGYAPPPDWTEPDRWAALPRGERTDARGMEVGFPRTTEGAVAMMAASNSTRLEGAYDNHQAQLRLFDSYLIAADRTETNREAVELAGIEADKQVRRTLGLPTGSDLPPGAYVRTHVVGFKVISQSPTEVSAWLLSRVTMKAGETQRETGSYMRSVVAVQWDGDWKTSLAAYTRAMTAGTPQPEIVAPGDPAFNSSAWTAIREAS</sequence>
<feature type="region of interest" description="Disordered" evidence="1">
    <location>
        <begin position="39"/>
        <end position="67"/>
    </location>
</feature>
<evidence type="ECO:0000313" key="3">
    <source>
        <dbReference type="Proteomes" id="UP001499990"/>
    </source>
</evidence>
<dbReference type="Proteomes" id="UP001499990">
    <property type="component" value="Unassembled WGS sequence"/>
</dbReference>
<dbReference type="EMBL" id="BAAAYL010000002">
    <property type="protein sequence ID" value="GAA3380705.1"/>
    <property type="molecule type" value="Genomic_DNA"/>
</dbReference>
<accession>A0ABP6SNA9</accession>
<reference evidence="3" key="1">
    <citation type="journal article" date="2019" name="Int. J. Syst. Evol. Microbiol.">
        <title>The Global Catalogue of Microorganisms (GCM) 10K type strain sequencing project: providing services to taxonomists for standard genome sequencing and annotation.</title>
        <authorList>
            <consortium name="The Broad Institute Genomics Platform"/>
            <consortium name="The Broad Institute Genome Sequencing Center for Infectious Disease"/>
            <person name="Wu L."/>
            <person name="Ma J."/>
        </authorList>
    </citation>
    <scope>NUCLEOTIDE SEQUENCE [LARGE SCALE GENOMIC DNA]</scope>
    <source>
        <strain evidence="3">JCM 9651</strain>
    </source>
</reference>
<keyword evidence="3" id="KW-1185">Reference proteome</keyword>
<evidence type="ECO:0000256" key="1">
    <source>
        <dbReference type="SAM" id="MobiDB-lite"/>
    </source>
</evidence>
<feature type="compositionally biased region" description="Low complexity" evidence="1">
    <location>
        <begin position="40"/>
        <end position="57"/>
    </location>
</feature>
<evidence type="ECO:0008006" key="4">
    <source>
        <dbReference type="Google" id="ProtNLM"/>
    </source>
</evidence>
<comment type="caution">
    <text evidence="2">The sequence shown here is derived from an EMBL/GenBank/DDBJ whole genome shotgun (WGS) entry which is preliminary data.</text>
</comment>
<gene>
    <name evidence="2" type="ORF">GCM10020367_69060</name>
</gene>
<evidence type="ECO:0000313" key="2">
    <source>
        <dbReference type="EMBL" id="GAA3380705.1"/>
    </source>
</evidence>